<dbReference type="Proteomes" id="UP000006228">
    <property type="component" value="Unassembled WGS sequence"/>
</dbReference>
<evidence type="ECO:0000313" key="3">
    <source>
        <dbReference type="Proteomes" id="UP000006228"/>
    </source>
</evidence>
<accession>E8MAP1</accession>
<dbReference type="AlphaFoldDB" id="E8MAP1"/>
<protein>
    <submittedName>
        <fullName evidence="2">Uncharacterized protein</fullName>
    </submittedName>
</protein>
<keyword evidence="1" id="KW-0812">Transmembrane</keyword>
<dbReference type="EMBL" id="AEVT01000096">
    <property type="protein sequence ID" value="EGA68886.1"/>
    <property type="molecule type" value="Genomic_DNA"/>
</dbReference>
<evidence type="ECO:0000313" key="2">
    <source>
        <dbReference type="EMBL" id="EGA68886.1"/>
    </source>
</evidence>
<organism evidence="2 3">
    <name type="scientific">Vibrio sinaloensis DSM 21326</name>
    <dbReference type="NCBI Taxonomy" id="945550"/>
    <lineage>
        <taxon>Bacteria</taxon>
        <taxon>Pseudomonadati</taxon>
        <taxon>Pseudomonadota</taxon>
        <taxon>Gammaproteobacteria</taxon>
        <taxon>Vibrionales</taxon>
        <taxon>Vibrionaceae</taxon>
        <taxon>Vibrio</taxon>
        <taxon>Vibrio oreintalis group</taxon>
    </lineage>
</organism>
<dbReference type="eggNOG" id="ENOG5031NTM">
    <property type="taxonomic scope" value="Bacteria"/>
</dbReference>
<keyword evidence="1" id="KW-0472">Membrane</keyword>
<evidence type="ECO:0000256" key="1">
    <source>
        <dbReference type="SAM" id="Phobius"/>
    </source>
</evidence>
<proteinExistence type="predicted"/>
<dbReference type="OrthoDB" id="5917376at2"/>
<keyword evidence="1" id="KW-1133">Transmembrane helix</keyword>
<dbReference type="RefSeq" id="WP_008079442.1">
    <property type="nucleotide sequence ID" value="NZ_AEVT01000096.1"/>
</dbReference>
<gene>
    <name evidence="2" type="ORF">VISI1226_20799</name>
</gene>
<reference evidence="2 3" key="1">
    <citation type="journal article" date="2012" name="Int. J. Syst. Evol. Microbiol.">
        <title>Vibrio caribbeanicus sp. nov., isolated from the marine sponge Scleritoderma cyanea.</title>
        <authorList>
            <person name="Hoffmann M."/>
            <person name="Monday S.R."/>
            <person name="Allard M.W."/>
            <person name="Strain E.A."/>
            <person name="Whittaker P."/>
            <person name="Naum M."/>
            <person name="McCarthy P.J."/>
            <person name="Lopez J.V."/>
            <person name="Fischer M."/>
            <person name="Brown E.W."/>
        </authorList>
    </citation>
    <scope>NUCLEOTIDE SEQUENCE [LARGE SCALE GENOMIC DNA]</scope>
    <source>
        <strain evidence="3">DSMZ 21326</strain>
    </source>
</reference>
<name>E8MAP1_PHOS4</name>
<feature type="transmembrane region" description="Helical" evidence="1">
    <location>
        <begin position="12"/>
        <end position="30"/>
    </location>
</feature>
<dbReference type="GeneID" id="95570602"/>
<comment type="caution">
    <text evidence="2">The sequence shown here is derived from an EMBL/GenBank/DDBJ whole genome shotgun (WGS) entry which is preliminary data.</text>
</comment>
<sequence length="122" mass="13721">MAAQKLTRGRFAQIIIMLTLLIAAFIWRTIEHESPINAVCKRANDCVFYVNETRFDVHISSSQITLKTDSSNWIISSVNSSEKITKNANSWQVNIPSSQSEIALVVSSTDKDIIKTVYIKSE</sequence>